<proteinExistence type="predicted"/>
<dbReference type="InterPro" id="IPR031975">
    <property type="entry name" value="Pilin_GH"/>
</dbReference>
<reference evidence="3" key="1">
    <citation type="journal article" date="2020" name="mSystems">
        <title>Genome- and Community-Level Interaction Insights into Carbon Utilization and Element Cycling Functions of Hydrothermarchaeota in Hydrothermal Sediment.</title>
        <authorList>
            <person name="Zhou Z."/>
            <person name="Liu Y."/>
            <person name="Xu W."/>
            <person name="Pan J."/>
            <person name="Luo Z.H."/>
            <person name="Li M."/>
        </authorList>
    </citation>
    <scope>NUCLEOTIDE SEQUENCE [LARGE SCALE GENOMIC DNA]</scope>
    <source>
        <strain evidence="3">SpSt-418</strain>
    </source>
</reference>
<dbReference type="EMBL" id="DSRU01000442">
    <property type="protein sequence ID" value="HFN01757.1"/>
    <property type="molecule type" value="Genomic_DNA"/>
</dbReference>
<evidence type="ECO:0008006" key="4">
    <source>
        <dbReference type="Google" id="ProtNLM"/>
    </source>
</evidence>
<feature type="compositionally biased region" description="Polar residues" evidence="1">
    <location>
        <begin position="62"/>
        <end position="71"/>
    </location>
</feature>
<protein>
    <recommendedName>
        <fullName evidence="4">General secretion pathway protein GspH</fullName>
    </recommendedName>
</protein>
<feature type="region of interest" description="Disordered" evidence="1">
    <location>
        <begin position="51"/>
        <end position="82"/>
    </location>
</feature>
<gene>
    <name evidence="3" type="ORF">ENR64_29255</name>
</gene>
<feature type="transmembrane region" description="Helical" evidence="2">
    <location>
        <begin position="25"/>
        <end position="44"/>
    </location>
</feature>
<keyword evidence="2" id="KW-0472">Membrane</keyword>
<dbReference type="Pfam" id="PF16734">
    <property type="entry name" value="Pilin_GH"/>
    <property type="match status" value="1"/>
</dbReference>
<evidence type="ECO:0000256" key="1">
    <source>
        <dbReference type="SAM" id="MobiDB-lite"/>
    </source>
</evidence>
<keyword evidence="2" id="KW-0812">Transmembrane</keyword>
<keyword evidence="2" id="KW-1133">Transmembrane helix</keyword>
<feature type="region of interest" description="Disordered" evidence="1">
    <location>
        <begin position="192"/>
        <end position="215"/>
    </location>
</feature>
<dbReference type="AlphaFoldDB" id="A0A7C3PMR2"/>
<organism evidence="3">
    <name type="scientific">Oscillatoriales cyanobacterium SpSt-418</name>
    <dbReference type="NCBI Taxonomy" id="2282169"/>
    <lineage>
        <taxon>Bacteria</taxon>
        <taxon>Bacillati</taxon>
        <taxon>Cyanobacteriota</taxon>
        <taxon>Cyanophyceae</taxon>
        <taxon>Oscillatoriophycideae</taxon>
        <taxon>Oscillatoriales</taxon>
    </lineage>
</organism>
<evidence type="ECO:0000256" key="2">
    <source>
        <dbReference type="SAM" id="Phobius"/>
    </source>
</evidence>
<comment type="caution">
    <text evidence="3">The sequence shown here is derived from an EMBL/GenBank/DDBJ whole genome shotgun (WGS) entry which is preliminary data.</text>
</comment>
<evidence type="ECO:0000313" key="3">
    <source>
        <dbReference type="EMBL" id="HFN01757.1"/>
    </source>
</evidence>
<sequence length="215" mass="23379">MESHLKPQAQQNDSLLPSGRWMQRLFVMGCVALSLGLGGCQMVVRQAMRSATRPASSSNSSQVDESGSSAIVTPPPDNQVRQSVPPQQAQYVEYEGIDRLIVLSQAQVAYYKKATPPRFANDLSELEPKRATSAPNYFYRVDSVGIGYVILSAQAQSPMLRSYTGVVFGQDLGRDRLSGAYMVCGTEQPSTTPPIMQGAMDPNNFQCPPGSTLVR</sequence>
<name>A0A7C3PMR2_9CYAN</name>
<accession>A0A7C3PMR2</accession>